<dbReference type="PANTHER" id="PTHR38480">
    <property type="entry name" value="SLR0254 PROTEIN"/>
    <property type="match status" value="1"/>
</dbReference>
<feature type="transmembrane region" description="Helical" evidence="5">
    <location>
        <begin position="33"/>
        <end position="57"/>
    </location>
</feature>
<reference evidence="7 8" key="1">
    <citation type="submission" date="2020-04" db="EMBL/GenBank/DDBJ databases">
        <title>Thermobifida alba genome sequencing and assembly.</title>
        <authorList>
            <person name="Luzics S."/>
            <person name="Horvath B."/>
            <person name="Nagy I."/>
            <person name="Toth A."/>
            <person name="Nagy I."/>
            <person name="Kukolya J."/>
        </authorList>
    </citation>
    <scope>NUCLEOTIDE SEQUENCE [LARGE SCALE GENOMIC DNA]</scope>
    <source>
        <strain evidence="7 8">DSM 43795</strain>
    </source>
</reference>
<accession>A0ABY4L211</accession>
<dbReference type="Proteomes" id="UP000832041">
    <property type="component" value="Chromosome"/>
</dbReference>
<dbReference type="PANTHER" id="PTHR38480:SF1">
    <property type="entry name" value="SLR0254 PROTEIN"/>
    <property type="match status" value="1"/>
</dbReference>
<feature type="domain" description="RDD" evidence="6">
    <location>
        <begin position="26"/>
        <end position="154"/>
    </location>
</feature>
<evidence type="ECO:0000256" key="2">
    <source>
        <dbReference type="ARBA" id="ARBA00022692"/>
    </source>
</evidence>
<feature type="transmembrane region" description="Helical" evidence="5">
    <location>
        <begin position="63"/>
        <end position="84"/>
    </location>
</feature>
<evidence type="ECO:0000256" key="4">
    <source>
        <dbReference type="ARBA" id="ARBA00023136"/>
    </source>
</evidence>
<keyword evidence="2 5" id="KW-0812">Transmembrane</keyword>
<keyword evidence="8" id="KW-1185">Reference proteome</keyword>
<keyword evidence="4 5" id="KW-0472">Membrane</keyword>
<evidence type="ECO:0000313" key="8">
    <source>
        <dbReference type="Proteomes" id="UP000832041"/>
    </source>
</evidence>
<name>A0ABY4L211_THEAE</name>
<dbReference type="EMBL" id="CP051627">
    <property type="protein sequence ID" value="UPT21717.1"/>
    <property type="molecule type" value="Genomic_DNA"/>
</dbReference>
<gene>
    <name evidence="7" type="ORF">FOF52_12795</name>
</gene>
<organism evidence="7 8">
    <name type="scientific">Thermobifida alba</name>
    <name type="common">Thermomonospora alba</name>
    <dbReference type="NCBI Taxonomy" id="53522"/>
    <lineage>
        <taxon>Bacteria</taxon>
        <taxon>Bacillati</taxon>
        <taxon>Actinomycetota</taxon>
        <taxon>Actinomycetes</taxon>
        <taxon>Streptosporangiales</taxon>
        <taxon>Nocardiopsidaceae</taxon>
        <taxon>Thermobifida</taxon>
    </lineage>
</organism>
<proteinExistence type="predicted"/>
<dbReference type="InterPro" id="IPR010432">
    <property type="entry name" value="RDD"/>
</dbReference>
<evidence type="ECO:0000256" key="1">
    <source>
        <dbReference type="ARBA" id="ARBA00004141"/>
    </source>
</evidence>
<protein>
    <submittedName>
        <fullName evidence="7">RDD family protein</fullName>
    </submittedName>
</protein>
<sequence length="264" mass="28359">MSHSAGHGGPAFLVTGDAVALDLRPAGFANRAVALFIDFLVQLVSLVAVSLTVALLTDGNLDGALPVAVELTLVVLIVVGYPVAFETLSRGRSLGKLALGLRVVGVDGSPVRFRQSLARALSGIVEFWLTSGLVALTSSLLNRQGRRVGDFLAGTLVVQERTGHRPAAVVEMPPPMTGWARVAELSRLPADVATTVHQYLTRYTAFDARTRYEMGLWLADAVSRYVAPPPPPQASPPEFLAAVLAERRRREEERLARLQAPHQD</sequence>
<comment type="subcellular location">
    <subcellularLocation>
        <location evidence="1">Membrane</location>
        <topology evidence="1">Multi-pass membrane protein</topology>
    </subcellularLocation>
</comment>
<evidence type="ECO:0000256" key="5">
    <source>
        <dbReference type="SAM" id="Phobius"/>
    </source>
</evidence>
<evidence type="ECO:0000313" key="7">
    <source>
        <dbReference type="EMBL" id="UPT21717.1"/>
    </source>
</evidence>
<evidence type="ECO:0000256" key="3">
    <source>
        <dbReference type="ARBA" id="ARBA00022989"/>
    </source>
</evidence>
<dbReference type="Pfam" id="PF06271">
    <property type="entry name" value="RDD"/>
    <property type="match status" value="1"/>
</dbReference>
<keyword evidence="3 5" id="KW-1133">Transmembrane helix</keyword>
<evidence type="ECO:0000259" key="6">
    <source>
        <dbReference type="Pfam" id="PF06271"/>
    </source>
</evidence>